<proteinExistence type="predicted"/>
<keyword evidence="2" id="KW-1185">Reference proteome</keyword>
<gene>
    <name evidence="1" type="ORF">SAMN05444349_12236</name>
</gene>
<dbReference type="EMBL" id="FQVD01000022">
    <property type="protein sequence ID" value="SHF49602.1"/>
    <property type="molecule type" value="Genomic_DNA"/>
</dbReference>
<reference evidence="1 2" key="1">
    <citation type="submission" date="2016-11" db="EMBL/GenBank/DDBJ databases">
        <authorList>
            <person name="Jaros S."/>
            <person name="Januszkiewicz K."/>
            <person name="Wedrychowicz H."/>
        </authorList>
    </citation>
    <scope>NUCLEOTIDE SEQUENCE [LARGE SCALE GENOMIC DNA]</scope>
    <source>
        <strain evidence="1 2">DSM 26883</strain>
    </source>
</reference>
<accession>A0A1M5C5A9</accession>
<sequence length="56" mass="6529">MLLIQKKLLRIYESTVSITILSQSKPLFKTCKGLEYVVFLQINTQKFPIQKILCIN</sequence>
<evidence type="ECO:0000313" key="1">
    <source>
        <dbReference type="EMBL" id="SHF49602.1"/>
    </source>
</evidence>
<dbReference type="AlphaFoldDB" id="A0A1M5C5A9"/>
<protein>
    <submittedName>
        <fullName evidence="1">Uncharacterized protein</fullName>
    </submittedName>
</protein>
<name>A0A1M5C5A9_9BACE</name>
<evidence type="ECO:0000313" key="2">
    <source>
        <dbReference type="Proteomes" id="UP000184436"/>
    </source>
</evidence>
<organism evidence="1 2">
    <name type="scientific">Bacteroides faecichinchillae</name>
    <dbReference type="NCBI Taxonomy" id="871325"/>
    <lineage>
        <taxon>Bacteria</taxon>
        <taxon>Pseudomonadati</taxon>
        <taxon>Bacteroidota</taxon>
        <taxon>Bacteroidia</taxon>
        <taxon>Bacteroidales</taxon>
        <taxon>Bacteroidaceae</taxon>
        <taxon>Bacteroides</taxon>
    </lineage>
</organism>
<dbReference type="Proteomes" id="UP000184436">
    <property type="component" value="Unassembled WGS sequence"/>
</dbReference>